<feature type="signal peptide" evidence="17">
    <location>
        <begin position="1"/>
        <end position="28"/>
    </location>
</feature>
<protein>
    <recommendedName>
        <fullName evidence="14">ATP synthase subunit b</fullName>
    </recommendedName>
    <alternativeName>
        <fullName evidence="14">ATP synthase F(0) sector subunit b</fullName>
    </alternativeName>
    <alternativeName>
        <fullName evidence="14">ATPase subunit I</fullName>
    </alternativeName>
    <alternativeName>
        <fullName evidence="14">F-type ATPase subunit b</fullName>
        <shortName evidence="14">F-ATPase subunit b</shortName>
    </alternativeName>
</protein>
<keyword evidence="9 14" id="KW-0066">ATP synthesis</keyword>
<dbReference type="CDD" id="cd06503">
    <property type="entry name" value="ATP-synt_Fo_b"/>
    <property type="match status" value="1"/>
</dbReference>
<dbReference type="NCBIfam" id="TIGR01144">
    <property type="entry name" value="ATP_synt_b"/>
    <property type="match status" value="1"/>
</dbReference>
<comment type="function">
    <text evidence="11">Component of the F(0) channel, it forms part of the peripheral stalk, linking F(1) to F(0). The b'-subunit is a diverged and duplicated form of b found in plants and photosynthetic bacteria.</text>
</comment>
<sequence length="199" mass="22359">MAKRFFRSISTASLALVAVLFVTTLAVAAGDHYHDAGTLLKDFLYRVLNFAVLVAILLFFVTRPLKKALGARRDTLAKELEEAQKARDAAEAKFAEYDRKLQDATAEIAQLQDEIRREGELERDKMLANARSMAEKMAQDAENAAAQEVAKARRHLRQEAATLAITLAQDLLKKNFTEADQKRLVDEYMEKMQKVGELS</sequence>
<gene>
    <name evidence="14 18" type="primary">atpF</name>
    <name evidence="18" type="ORF">L9S41_02135</name>
</gene>
<evidence type="ECO:0000313" key="19">
    <source>
        <dbReference type="Proteomes" id="UP001060414"/>
    </source>
</evidence>
<comment type="similarity">
    <text evidence="14 15">Belongs to the ATPase B chain family.</text>
</comment>
<keyword evidence="5 14" id="KW-1133">Transmembrane helix</keyword>
<evidence type="ECO:0000256" key="12">
    <source>
        <dbReference type="ARBA" id="ARBA00026054"/>
    </source>
</evidence>
<evidence type="ECO:0000256" key="8">
    <source>
        <dbReference type="ARBA" id="ARBA00023136"/>
    </source>
</evidence>
<comment type="function">
    <text evidence="10 14">F(1)F(0) ATP synthase produces ATP from ADP in the presence of a proton or sodium gradient. F-type ATPases consist of two structural domains, F(1) containing the extramembraneous catalytic core and F(0) containing the membrane proton channel, linked together by a central stalk and a peripheral stalk. During catalysis, ATP synthesis in the catalytic domain of F(1) is coupled via a rotary mechanism of the central stalk subunits to proton translocation.</text>
</comment>
<dbReference type="PANTHER" id="PTHR34264:SF3">
    <property type="entry name" value="ATP SYNTHASE SUBUNIT B, CHLOROPLASTIC"/>
    <property type="match status" value="1"/>
</dbReference>
<dbReference type="HAMAP" id="MF_01398">
    <property type="entry name" value="ATP_synth_b_bprime"/>
    <property type="match status" value="1"/>
</dbReference>
<dbReference type="RefSeq" id="WP_260748565.1">
    <property type="nucleotide sequence ID" value="NZ_CP092109.1"/>
</dbReference>
<evidence type="ECO:0000313" key="18">
    <source>
        <dbReference type="EMBL" id="UWZ80208.1"/>
    </source>
</evidence>
<dbReference type="Proteomes" id="UP001060414">
    <property type="component" value="Chromosome"/>
</dbReference>
<dbReference type="EMBL" id="CP092109">
    <property type="protein sequence ID" value="UWZ80208.1"/>
    <property type="molecule type" value="Genomic_DNA"/>
</dbReference>
<keyword evidence="4 14" id="KW-0375">Hydrogen ion transport</keyword>
<comment type="subunit">
    <text evidence="14">F-type ATPases have 2 components, F(1) - the catalytic core - and F(0) - the membrane proton channel. F(1) has five subunits: alpha(3), beta(3), gamma(1), delta(1), epsilon(1). F(0) has three main subunits: a(1), b(2) and c(10-14). The alpha and beta chains form an alternating ring which encloses part of the gamma chain. F(1) is attached to F(0) by a central stalk formed by the gamma and epsilon chains, while a peripheral stalk is formed by the delta and b chains.</text>
</comment>
<keyword evidence="3 14" id="KW-0812">Transmembrane</keyword>
<evidence type="ECO:0000256" key="7">
    <source>
        <dbReference type="ARBA" id="ARBA00023078"/>
    </source>
</evidence>
<keyword evidence="2 14" id="KW-0138">CF(0)</keyword>
<keyword evidence="1 14" id="KW-0813">Transport</keyword>
<dbReference type="Pfam" id="PF00430">
    <property type="entry name" value="ATP-synt_B"/>
    <property type="match status" value="1"/>
</dbReference>
<feature type="transmembrane region" description="Helical" evidence="14">
    <location>
        <begin position="44"/>
        <end position="62"/>
    </location>
</feature>
<keyword evidence="7" id="KW-0793">Thylakoid</keyword>
<keyword evidence="16" id="KW-0175">Coiled coil</keyword>
<keyword evidence="14" id="KW-1003">Cell membrane</keyword>
<evidence type="ECO:0000256" key="15">
    <source>
        <dbReference type="RuleBase" id="RU003848"/>
    </source>
</evidence>
<evidence type="ECO:0000256" key="13">
    <source>
        <dbReference type="ARBA" id="ARBA00037847"/>
    </source>
</evidence>
<accession>A0ABY5ZMB5</accession>
<evidence type="ECO:0000256" key="3">
    <source>
        <dbReference type="ARBA" id="ARBA00022692"/>
    </source>
</evidence>
<evidence type="ECO:0000256" key="2">
    <source>
        <dbReference type="ARBA" id="ARBA00022547"/>
    </source>
</evidence>
<evidence type="ECO:0000256" key="6">
    <source>
        <dbReference type="ARBA" id="ARBA00023065"/>
    </source>
</evidence>
<evidence type="ECO:0000256" key="14">
    <source>
        <dbReference type="HAMAP-Rule" id="MF_01398"/>
    </source>
</evidence>
<evidence type="ECO:0000256" key="1">
    <source>
        <dbReference type="ARBA" id="ARBA00022448"/>
    </source>
</evidence>
<evidence type="ECO:0000256" key="17">
    <source>
        <dbReference type="SAM" id="SignalP"/>
    </source>
</evidence>
<feature type="coiled-coil region" evidence="16">
    <location>
        <begin position="66"/>
        <end position="147"/>
    </location>
</feature>
<comment type="subunit">
    <text evidence="12">F-type ATPases have 2 components, F(1) - the catalytic core - and F(0) - the membrane proton channel. F(1) has five subunits: alpha(3), beta(3), gamma(1), delta(1), epsilon(1). F(0) has four main subunits: a(1), b(2) and c(10-14). The alpha and beta chains form an alternating ring which encloses part of the gamma chain. F(1) is attached to F(0) by a central stalk formed by the gamma and epsilon chains, while a peripheral stalk is formed by the delta and b chains.</text>
</comment>
<evidence type="ECO:0000256" key="4">
    <source>
        <dbReference type="ARBA" id="ARBA00022781"/>
    </source>
</evidence>
<keyword evidence="6 14" id="KW-0406">Ion transport</keyword>
<proteinExistence type="inferred from homology"/>
<keyword evidence="17" id="KW-0732">Signal</keyword>
<keyword evidence="19" id="KW-1185">Reference proteome</keyword>
<evidence type="ECO:0000256" key="11">
    <source>
        <dbReference type="ARBA" id="ARBA00025614"/>
    </source>
</evidence>
<name>A0ABY5ZMB5_9BACT</name>
<evidence type="ECO:0000256" key="10">
    <source>
        <dbReference type="ARBA" id="ARBA00025198"/>
    </source>
</evidence>
<organism evidence="18 19">
    <name type="scientific">Geoalkalibacter halelectricus</name>
    <dbReference type="NCBI Taxonomy" id="2847045"/>
    <lineage>
        <taxon>Bacteria</taxon>
        <taxon>Pseudomonadati</taxon>
        <taxon>Thermodesulfobacteriota</taxon>
        <taxon>Desulfuromonadia</taxon>
        <taxon>Desulfuromonadales</taxon>
        <taxon>Geoalkalibacteraceae</taxon>
        <taxon>Geoalkalibacter</taxon>
    </lineage>
</organism>
<dbReference type="PANTHER" id="PTHR34264">
    <property type="entry name" value="ATP SYNTHASE SUBUNIT B, CHLOROPLASTIC"/>
    <property type="match status" value="1"/>
</dbReference>
<comment type="subcellular location">
    <subcellularLocation>
        <location evidence="14">Cell membrane</location>
        <topology evidence="14">Single-pass membrane protein</topology>
    </subcellularLocation>
    <subcellularLocation>
        <location evidence="13">Endomembrane system</location>
        <topology evidence="13">Single-pass membrane protein</topology>
    </subcellularLocation>
</comment>
<evidence type="ECO:0000256" key="16">
    <source>
        <dbReference type="SAM" id="Coils"/>
    </source>
</evidence>
<evidence type="ECO:0000256" key="9">
    <source>
        <dbReference type="ARBA" id="ARBA00023310"/>
    </source>
</evidence>
<keyword evidence="8 14" id="KW-0472">Membrane</keyword>
<reference evidence="18" key="1">
    <citation type="journal article" date="2022" name="Environ. Microbiol.">
        <title>Geoalkalibacter halelectricus SAP #1 sp. nov. possessing extracellular electron transfer and mineral#reducing capabilities from a haloalkaline environment.</title>
        <authorList>
            <person name="Yadav S."/>
            <person name="Singh R."/>
            <person name="Sundharam S.S."/>
            <person name="Chaudhary S."/>
            <person name="Krishnamurthi S."/>
            <person name="Patil S.A."/>
        </authorList>
    </citation>
    <scope>NUCLEOTIDE SEQUENCE</scope>
    <source>
        <strain evidence="18">SAP-1</strain>
    </source>
</reference>
<dbReference type="InterPro" id="IPR002146">
    <property type="entry name" value="ATP_synth_b/b'su_bac/chlpt"/>
</dbReference>
<feature type="chain" id="PRO_5045936442" description="ATP synthase subunit b" evidence="17">
    <location>
        <begin position="29"/>
        <end position="199"/>
    </location>
</feature>
<evidence type="ECO:0000256" key="5">
    <source>
        <dbReference type="ARBA" id="ARBA00022989"/>
    </source>
</evidence>
<dbReference type="InterPro" id="IPR005864">
    <property type="entry name" value="ATP_synth_F0_bsu_bac"/>
</dbReference>